<evidence type="ECO:0000256" key="4">
    <source>
        <dbReference type="ARBA" id="ARBA00022723"/>
    </source>
</evidence>
<dbReference type="InterPro" id="IPR011059">
    <property type="entry name" value="Metal-dep_hydrolase_composite"/>
</dbReference>
<dbReference type="Proteomes" id="UP001163846">
    <property type="component" value="Unassembled WGS sequence"/>
</dbReference>
<evidence type="ECO:0000256" key="3">
    <source>
        <dbReference type="ARBA" id="ARBA00018029"/>
    </source>
</evidence>
<name>A0AA38PDF9_9AGAR</name>
<evidence type="ECO:0000313" key="9">
    <source>
        <dbReference type="EMBL" id="KAJ3840628.1"/>
    </source>
</evidence>
<dbReference type="GO" id="GO:0008448">
    <property type="term" value="F:N-acetylglucosamine-6-phosphate deacetylase activity"/>
    <property type="evidence" value="ECO:0007669"/>
    <property type="project" value="UniProtKB-EC"/>
</dbReference>
<dbReference type="SUPFAM" id="SSF51338">
    <property type="entry name" value="Composite domain of metallo-dependent hydrolases"/>
    <property type="match status" value="1"/>
</dbReference>
<comment type="similarity">
    <text evidence="1">Belongs to the metallo-dependent hydrolases superfamily. NagA family.</text>
</comment>
<comment type="catalytic activity">
    <reaction evidence="7">
        <text>N-acetyl-D-glucosamine 6-phosphate + H2O = D-glucosamine 6-phosphate + acetate</text>
        <dbReference type="Rhea" id="RHEA:22936"/>
        <dbReference type="ChEBI" id="CHEBI:15377"/>
        <dbReference type="ChEBI" id="CHEBI:30089"/>
        <dbReference type="ChEBI" id="CHEBI:57513"/>
        <dbReference type="ChEBI" id="CHEBI:58725"/>
        <dbReference type="EC" id="3.5.1.25"/>
    </reaction>
</comment>
<evidence type="ECO:0000256" key="6">
    <source>
        <dbReference type="ARBA" id="ARBA00023277"/>
    </source>
</evidence>
<keyword evidence="5" id="KW-0378">Hydrolase</keyword>
<keyword evidence="6" id="KW-0119">Carbohydrate metabolism</keyword>
<dbReference type="SUPFAM" id="SSF51556">
    <property type="entry name" value="Metallo-dependent hydrolases"/>
    <property type="match status" value="1"/>
</dbReference>
<keyword evidence="4" id="KW-0479">Metal-binding</keyword>
<dbReference type="CDD" id="cd00854">
    <property type="entry name" value="NagA"/>
    <property type="match status" value="1"/>
</dbReference>
<gene>
    <name evidence="9" type="ORF">F5878DRAFT_612609</name>
</gene>
<dbReference type="GO" id="GO:0046872">
    <property type="term" value="F:metal ion binding"/>
    <property type="evidence" value="ECO:0007669"/>
    <property type="project" value="UniProtKB-KW"/>
</dbReference>
<evidence type="ECO:0000256" key="1">
    <source>
        <dbReference type="ARBA" id="ARBA00010716"/>
    </source>
</evidence>
<dbReference type="InterPro" id="IPR006680">
    <property type="entry name" value="Amidohydro-rel"/>
</dbReference>
<sequence>MTSQNGLVCFTNCFLPQEDGSLIEKDLWIDERRGAILDAQRTFFLMKERPAKIIDLGGNILSPGLIDIQINGAYGFDFSVFDGDDDVYKTSLQDVAERIVETGVTSFVPTLITQERSLYPKILRLLRPFATPTSATVLGWHAEGPFIDMAKRGAHAPSFLVTAPEGIKSFEELYGAENLADSEDWLMSNGADNGVRIITAAPEVTGVMSTVGELTKRGVIFSIGHSIATSDIATSAVQHGARLITHLFNAMPQLHHRDPSIIGLLGASPHLYSPFSPITSKALYSGGPMSPVALTPTRFDSKTIIKSPVGSEAFDEVETPPQTPMFKALSGKGASLKKTQSIAGFSLDSTSEFVRPFYEMIVDGIHSHPNSVRLAYSAYPEGCILITDAMKILDPNLRDGVHEWRDGKRFVKEGDKLYLEGTDTLAGSVVTLDKCVRNFARFTGCTLAEAIKCATYNPAKCLGIEKKKGTLRPGADADLVVFDSQGVVQSTWVKGKQVWSRN</sequence>
<evidence type="ECO:0000256" key="7">
    <source>
        <dbReference type="ARBA" id="ARBA00047647"/>
    </source>
</evidence>
<dbReference type="Gene3D" id="3.20.20.140">
    <property type="entry name" value="Metal-dependent hydrolases"/>
    <property type="match status" value="2"/>
</dbReference>
<dbReference type="GO" id="GO:0006046">
    <property type="term" value="P:N-acetylglucosamine catabolic process"/>
    <property type="evidence" value="ECO:0007669"/>
    <property type="project" value="TreeGrafter"/>
</dbReference>
<evidence type="ECO:0000256" key="5">
    <source>
        <dbReference type="ARBA" id="ARBA00022801"/>
    </source>
</evidence>
<evidence type="ECO:0000259" key="8">
    <source>
        <dbReference type="Pfam" id="PF01979"/>
    </source>
</evidence>
<protein>
    <recommendedName>
        <fullName evidence="3">N-acetylglucosamine-6-phosphate deacetylase</fullName>
        <ecNumber evidence="2">3.5.1.25</ecNumber>
    </recommendedName>
</protein>
<dbReference type="InterPro" id="IPR003764">
    <property type="entry name" value="GlcNAc_6-P_deAcase"/>
</dbReference>
<feature type="domain" description="Amidohydrolase-related" evidence="8">
    <location>
        <begin position="353"/>
        <end position="498"/>
    </location>
</feature>
<reference evidence="9" key="1">
    <citation type="submission" date="2022-08" db="EMBL/GenBank/DDBJ databases">
        <authorList>
            <consortium name="DOE Joint Genome Institute"/>
            <person name="Min B."/>
            <person name="Riley R."/>
            <person name="Sierra-Patev S."/>
            <person name="Naranjo-Ortiz M."/>
            <person name="Looney B."/>
            <person name="Konkel Z."/>
            <person name="Slot J.C."/>
            <person name="Sakamoto Y."/>
            <person name="Steenwyk J.L."/>
            <person name="Rokas A."/>
            <person name="Carro J."/>
            <person name="Camarero S."/>
            <person name="Ferreira P."/>
            <person name="Molpeceres G."/>
            <person name="Ruiz-Duenas F.J."/>
            <person name="Serrano A."/>
            <person name="Henrissat B."/>
            <person name="Drula E."/>
            <person name="Hughes K.W."/>
            <person name="Mata J.L."/>
            <person name="Ishikawa N.K."/>
            <person name="Vargas-Isla R."/>
            <person name="Ushijima S."/>
            <person name="Smith C.A."/>
            <person name="Ahrendt S."/>
            <person name="Andreopoulos W."/>
            <person name="He G."/>
            <person name="Labutti K."/>
            <person name="Lipzen A."/>
            <person name="Ng V."/>
            <person name="Sandor L."/>
            <person name="Barry K."/>
            <person name="Martinez A.T."/>
            <person name="Xiao Y."/>
            <person name="Gibbons J.G."/>
            <person name="Terashima K."/>
            <person name="Hibbett D.S."/>
            <person name="Grigoriev I.V."/>
        </authorList>
    </citation>
    <scope>NUCLEOTIDE SEQUENCE</scope>
    <source>
        <strain evidence="9">TFB9207</strain>
    </source>
</reference>
<comment type="caution">
    <text evidence="9">The sequence shown here is derived from an EMBL/GenBank/DDBJ whole genome shotgun (WGS) entry which is preliminary data.</text>
</comment>
<organism evidence="9 10">
    <name type="scientific">Lentinula raphanica</name>
    <dbReference type="NCBI Taxonomy" id="153919"/>
    <lineage>
        <taxon>Eukaryota</taxon>
        <taxon>Fungi</taxon>
        <taxon>Dikarya</taxon>
        <taxon>Basidiomycota</taxon>
        <taxon>Agaricomycotina</taxon>
        <taxon>Agaricomycetes</taxon>
        <taxon>Agaricomycetidae</taxon>
        <taxon>Agaricales</taxon>
        <taxon>Marasmiineae</taxon>
        <taxon>Omphalotaceae</taxon>
        <taxon>Lentinula</taxon>
    </lineage>
</organism>
<dbReference type="AlphaFoldDB" id="A0AA38PDF9"/>
<evidence type="ECO:0000313" key="10">
    <source>
        <dbReference type="Proteomes" id="UP001163846"/>
    </source>
</evidence>
<accession>A0AA38PDF9</accession>
<evidence type="ECO:0000256" key="2">
    <source>
        <dbReference type="ARBA" id="ARBA00011899"/>
    </source>
</evidence>
<dbReference type="PANTHER" id="PTHR11113:SF14">
    <property type="entry name" value="N-ACETYLGLUCOSAMINE-6-PHOSPHATE DEACETYLASE"/>
    <property type="match status" value="1"/>
</dbReference>
<dbReference type="EC" id="3.5.1.25" evidence="2"/>
<dbReference type="Pfam" id="PF01979">
    <property type="entry name" value="Amidohydro_1"/>
    <property type="match status" value="1"/>
</dbReference>
<dbReference type="EMBL" id="MU806071">
    <property type="protein sequence ID" value="KAJ3840628.1"/>
    <property type="molecule type" value="Genomic_DNA"/>
</dbReference>
<keyword evidence="10" id="KW-1185">Reference proteome</keyword>
<dbReference type="InterPro" id="IPR032466">
    <property type="entry name" value="Metal_Hydrolase"/>
</dbReference>
<dbReference type="PANTHER" id="PTHR11113">
    <property type="entry name" value="N-ACETYLGLUCOSAMINE-6-PHOSPHATE DEACETYLASE"/>
    <property type="match status" value="1"/>
</dbReference>
<proteinExistence type="inferred from homology"/>